<dbReference type="GeneID" id="92768166"/>
<evidence type="ECO:0000313" key="3">
    <source>
        <dbReference type="EMBL" id="MEO3716849.1"/>
    </source>
</evidence>
<organism evidence="3 5">
    <name type="scientific">Corynebacterium amycolatum</name>
    <dbReference type="NCBI Taxonomy" id="43765"/>
    <lineage>
        <taxon>Bacteria</taxon>
        <taxon>Bacillati</taxon>
        <taxon>Actinomycetota</taxon>
        <taxon>Actinomycetes</taxon>
        <taxon>Mycobacteriales</taxon>
        <taxon>Corynebacteriaceae</taxon>
        <taxon>Corynebacterium</taxon>
    </lineage>
</organism>
<proteinExistence type="inferred from homology"/>
<accession>A0AAJ5Y9H2</accession>
<sequence length="116" mass="12361">MILVADIIAIALIITGMLLCVAASVGLIRFRDTISRMHASSKPQTLGLILTLSGSLLHVATHASAHTTTSSDLALLTLIILFALGTSPIVSNRVGHEAFKERLVDEDSLARDDSRE</sequence>
<reference evidence="4" key="1">
    <citation type="submission" date="2023-03" db="EMBL/GenBank/DDBJ databases">
        <title>Corynebacterium amycolatum SB-1.</title>
        <authorList>
            <person name="Jo H."/>
        </authorList>
    </citation>
    <scope>NUCLEOTIDE SEQUENCE</scope>
    <source>
        <strain evidence="4">SB-1</strain>
    </source>
</reference>
<feature type="transmembrane region" description="Helical" evidence="2">
    <location>
        <begin position="73"/>
        <end position="90"/>
    </location>
</feature>
<keyword evidence="2" id="KW-0472">Membrane</keyword>
<reference evidence="3" key="2">
    <citation type="submission" date="2023-05" db="EMBL/GenBank/DDBJ databases">
        <authorList>
            <person name="Du J."/>
        </authorList>
    </citation>
    <scope>NUCLEOTIDE SEQUENCE</scope>
    <source>
        <strain evidence="3">UMB1064</strain>
    </source>
</reference>
<dbReference type="GO" id="GO:0015385">
    <property type="term" value="F:sodium:proton antiporter activity"/>
    <property type="evidence" value="ECO:0007669"/>
    <property type="project" value="TreeGrafter"/>
</dbReference>
<dbReference type="InterPro" id="IPR005133">
    <property type="entry name" value="PhaG_MnhG_YufB"/>
</dbReference>
<gene>
    <name evidence="4" type="ORF">P2W56_00800</name>
    <name evidence="3" type="ORF">QP460_004515</name>
</gene>
<dbReference type="PANTHER" id="PTHR34703:SF1">
    <property type="entry name" value="ANTIPORTER SUBUNIT MNHG2-RELATED"/>
    <property type="match status" value="1"/>
</dbReference>
<dbReference type="Proteomes" id="UP001223646">
    <property type="component" value="Unassembled WGS sequence"/>
</dbReference>
<protein>
    <submittedName>
        <fullName evidence="3">Monovalent cation/H(+) antiporter subunit G</fullName>
    </submittedName>
</protein>
<keyword evidence="2" id="KW-1133">Transmembrane helix</keyword>
<keyword evidence="2" id="KW-0812">Transmembrane</keyword>
<evidence type="ECO:0000313" key="5">
    <source>
        <dbReference type="Proteomes" id="UP001223646"/>
    </source>
</evidence>
<dbReference type="AlphaFoldDB" id="A0AAJ5Y9H2"/>
<evidence type="ECO:0000256" key="1">
    <source>
        <dbReference type="ARBA" id="ARBA00008404"/>
    </source>
</evidence>
<evidence type="ECO:0000313" key="4">
    <source>
        <dbReference type="EMBL" id="WET44030.1"/>
    </source>
</evidence>
<dbReference type="EMBL" id="JASOOY020000013">
    <property type="protein sequence ID" value="MEO3716849.1"/>
    <property type="molecule type" value="Genomic_DNA"/>
</dbReference>
<name>A0AAJ5Y9H2_CORAY</name>
<dbReference type="Pfam" id="PF03334">
    <property type="entry name" value="PhaG_MnhG_YufB"/>
    <property type="match status" value="1"/>
</dbReference>
<feature type="transmembrane region" description="Helical" evidence="2">
    <location>
        <begin position="48"/>
        <end position="67"/>
    </location>
</feature>
<feature type="transmembrane region" description="Helical" evidence="2">
    <location>
        <begin position="6"/>
        <end position="28"/>
    </location>
</feature>
<reference evidence="3" key="3">
    <citation type="submission" date="2024-05" db="EMBL/GenBank/DDBJ databases">
        <authorList>
            <person name="Wolfe A."/>
        </authorList>
    </citation>
    <scope>NUCLEOTIDE SEQUENCE</scope>
    <source>
        <strain evidence="3">UMB1064</strain>
    </source>
</reference>
<dbReference type="RefSeq" id="WP_038626688.1">
    <property type="nucleotide sequence ID" value="NZ_CP046975.1"/>
</dbReference>
<dbReference type="EMBL" id="CP120206">
    <property type="protein sequence ID" value="WET44030.1"/>
    <property type="molecule type" value="Genomic_DNA"/>
</dbReference>
<evidence type="ECO:0000256" key="2">
    <source>
        <dbReference type="SAM" id="Phobius"/>
    </source>
</evidence>
<dbReference type="PANTHER" id="PTHR34703">
    <property type="entry name" value="ANTIPORTER SUBUNIT MNHG2-RELATED"/>
    <property type="match status" value="1"/>
</dbReference>
<dbReference type="Proteomes" id="UP001220238">
    <property type="component" value="Chromosome"/>
</dbReference>
<comment type="similarity">
    <text evidence="1">Belongs to the CPA3 antiporters (TC 2.A.63) subunit G family.</text>
</comment>